<sequence>MSLDLTELARVGRVLEEAHSLLKGEQQRLEQQYGPTPYGDSTAGSPMQTLSGIRDLSTAMARALKEVALAAGYSVFGMDQRADHALRLARMRPVAFPSGADRMSRPLGEATVRAMELIRDLGFFHEDIAIEIDVALAAPEATYPPADWDAYAREQRARSE</sequence>
<reference evidence="1 2" key="1">
    <citation type="submission" date="2024-10" db="EMBL/GenBank/DDBJ databases">
        <title>The Natural Products Discovery Center: Release of the First 8490 Sequenced Strains for Exploring Actinobacteria Biosynthetic Diversity.</title>
        <authorList>
            <person name="Kalkreuter E."/>
            <person name="Kautsar S.A."/>
            <person name="Yang D."/>
            <person name="Bader C.D."/>
            <person name="Teijaro C.N."/>
            <person name="Fluegel L."/>
            <person name="Davis C.M."/>
            <person name="Simpson J.R."/>
            <person name="Lauterbach L."/>
            <person name="Steele A.D."/>
            <person name="Gui C."/>
            <person name="Meng S."/>
            <person name="Li G."/>
            <person name="Viehrig K."/>
            <person name="Ye F."/>
            <person name="Su P."/>
            <person name="Kiefer A.F."/>
            <person name="Nichols A."/>
            <person name="Cepeda A.J."/>
            <person name="Yan W."/>
            <person name="Fan B."/>
            <person name="Jiang Y."/>
            <person name="Adhikari A."/>
            <person name="Zheng C.-J."/>
            <person name="Schuster L."/>
            <person name="Cowan T.M."/>
            <person name="Smanski M.J."/>
            <person name="Chevrette M.G."/>
            <person name="De Carvalho L.P.S."/>
            <person name="Shen B."/>
        </authorList>
    </citation>
    <scope>NUCLEOTIDE SEQUENCE [LARGE SCALE GENOMIC DNA]</scope>
    <source>
        <strain evidence="1 2">NPDC048320</strain>
    </source>
</reference>
<keyword evidence="2" id="KW-1185">Reference proteome</keyword>
<organism evidence="1 2">
    <name type="scientific">Streptomyces cinerochromogenes</name>
    <dbReference type="NCBI Taxonomy" id="66422"/>
    <lineage>
        <taxon>Bacteria</taxon>
        <taxon>Bacillati</taxon>
        <taxon>Actinomycetota</taxon>
        <taxon>Actinomycetes</taxon>
        <taxon>Kitasatosporales</taxon>
        <taxon>Streptomycetaceae</taxon>
        <taxon>Streptomyces</taxon>
    </lineage>
</organism>
<proteinExistence type="predicted"/>
<dbReference type="EMBL" id="JBICYV010000013">
    <property type="protein sequence ID" value="MFG3014024.1"/>
    <property type="molecule type" value="Genomic_DNA"/>
</dbReference>
<protein>
    <submittedName>
        <fullName evidence="1">Uncharacterized protein</fullName>
    </submittedName>
</protein>
<accession>A0ABW7BA08</accession>
<dbReference type="Proteomes" id="UP001604267">
    <property type="component" value="Unassembled WGS sequence"/>
</dbReference>
<comment type="caution">
    <text evidence="1">The sequence shown here is derived from an EMBL/GenBank/DDBJ whole genome shotgun (WGS) entry which is preliminary data.</text>
</comment>
<dbReference type="RefSeq" id="WP_388325940.1">
    <property type="nucleotide sequence ID" value="NZ_JBIBCC010000016.1"/>
</dbReference>
<evidence type="ECO:0000313" key="2">
    <source>
        <dbReference type="Proteomes" id="UP001604267"/>
    </source>
</evidence>
<evidence type="ECO:0000313" key="1">
    <source>
        <dbReference type="EMBL" id="MFG3014024.1"/>
    </source>
</evidence>
<gene>
    <name evidence="1" type="ORF">ACGFZB_27095</name>
</gene>
<name>A0ABW7BA08_9ACTN</name>